<name>A0ACC1J3U3_9FUNG</name>
<accession>A0ACC1J3U3</accession>
<evidence type="ECO:0000313" key="2">
    <source>
        <dbReference type="Proteomes" id="UP001150603"/>
    </source>
</evidence>
<keyword evidence="1" id="KW-0647">Proteasome</keyword>
<proteinExistence type="predicted"/>
<protein>
    <submittedName>
        <fullName evidence="1">26S proteasome complex subunit SEM1</fullName>
    </submittedName>
</protein>
<evidence type="ECO:0000313" key="1">
    <source>
        <dbReference type="EMBL" id="KAJ1936216.1"/>
    </source>
</evidence>
<reference evidence="1" key="1">
    <citation type="submission" date="2022-07" db="EMBL/GenBank/DDBJ databases">
        <title>Phylogenomic reconstructions and comparative analyses of Kickxellomycotina fungi.</title>
        <authorList>
            <person name="Reynolds N.K."/>
            <person name="Stajich J.E."/>
            <person name="Barry K."/>
            <person name="Grigoriev I.V."/>
            <person name="Crous P."/>
            <person name="Smith M.E."/>
        </authorList>
    </citation>
    <scope>NUCLEOTIDE SEQUENCE</scope>
    <source>
        <strain evidence="1">NRRL 5244</strain>
    </source>
</reference>
<organism evidence="1 2">
    <name type="scientific">Linderina macrospora</name>
    <dbReference type="NCBI Taxonomy" id="4868"/>
    <lineage>
        <taxon>Eukaryota</taxon>
        <taxon>Fungi</taxon>
        <taxon>Fungi incertae sedis</taxon>
        <taxon>Zoopagomycota</taxon>
        <taxon>Kickxellomycotina</taxon>
        <taxon>Kickxellomycetes</taxon>
        <taxon>Kickxellales</taxon>
        <taxon>Kickxellaceae</taxon>
        <taxon>Linderina</taxon>
    </lineage>
</organism>
<dbReference type="EMBL" id="JANBPW010003962">
    <property type="protein sequence ID" value="KAJ1936216.1"/>
    <property type="molecule type" value="Genomic_DNA"/>
</dbReference>
<comment type="caution">
    <text evidence="1">The sequence shown here is derived from an EMBL/GenBank/DDBJ whole genome shotgun (WGS) entry which is preliminary data.</text>
</comment>
<gene>
    <name evidence="1" type="primary">SHFM1</name>
    <name evidence="1" type="ORF">FBU59_005126</name>
</gene>
<keyword evidence="2" id="KW-1185">Reference proteome</keyword>
<sequence>MLPNFRAIFASFRTAEEERSYRNTAILKFACFVAMCAAMSVTSNSTAAEQQAPTNTTQRLPTTGALEEDDEFEEFEVEDWTPDAEDKEDATLWDDNWDDDDLEDDFSNQLRVELAKGSQPEAMAVSN</sequence>
<dbReference type="Proteomes" id="UP001150603">
    <property type="component" value="Unassembled WGS sequence"/>
</dbReference>